<dbReference type="Proteomes" id="UP000379480">
    <property type="component" value="Unassembled WGS sequence"/>
</dbReference>
<evidence type="ECO:0000313" key="2">
    <source>
        <dbReference type="EMBL" id="VVO18670.1"/>
    </source>
</evidence>
<dbReference type="EMBL" id="CABVHY010000021">
    <property type="protein sequence ID" value="VVO18670.1"/>
    <property type="molecule type" value="Genomic_DNA"/>
</dbReference>
<proteinExistence type="predicted"/>
<sequence>MDLLDAAIHHALGSLAFFVGLLRSDCGALGASRNFLSRRGHLVDRRRDLIGFMALTLHGMLRTMSLIGDLSDKPGQLRGHFGDLPHQAMNLVDEAVERTSQFTQLILTGNCQTPGQIALAGGDIVKVGFHQMQRTQHSVRQQHADRANHQQHHHGDADDTQHHPFHALMNLGFDQRDLRFDTVEVDRSADDHVPLGQVFGVAEFGHQDFVVTRQRRAVLQIVGTVLGDLHQLTVEVHAIRIAFVVEVLTHTFRAVALEQAHDLRVVTEEVAILAVADARQQLDHLRPRRVITRCRRVVQRLDRTHRHRYITLQGRLGIAQQTLTGYFDFAAGLILQNEHRGQTDHQRKQ</sequence>
<feature type="compositionally biased region" description="Basic and acidic residues" evidence="1">
    <location>
        <begin position="142"/>
        <end position="162"/>
    </location>
</feature>
<accession>A0A5E7DM55</accession>
<evidence type="ECO:0000313" key="3">
    <source>
        <dbReference type="Proteomes" id="UP000379480"/>
    </source>
</evidence>
<feature type="region of interest" description="Disordered" evidence="1">
    <location>
        <begin position="137"/>
        <end position="163"/>
    </location>
</feature>
<reference evidence="2 3" key="1">
    <citation type="submission" date="2019-09" db="EMBL/GenBank/DDBJ databases">
        <authorList>
            <person name="Chandra G."/>
            <person name="Truman W A."/>
        </authorList>
    </citation>
    <scope>NUCLEOTIDE SEQUENCE [LARGE SCALE GENOMIC DNA]</scope>
    <source>
        <strain evidence="2">PS723</strain>
    </source>
</reference>
<name>A0A5E7DM55_PSEFL</name>
<organism evidence="2 3">
    <name type="scientific">Pseudomonas fluorescens</name>
    <dbReference type="NCBI Taxonomy" id="294"/>
    <lineage>
        <taxon>Bacteria</taxon>
        <taxon>Pseudomonadati</taxon>
        <taxon>Pseudomonadota</taxon>
        <taxon>Gammaproteobacteria</taxon>
        <taxon>Pseudomonadales</taxon>
        <taxon>Pseudomonadaceae</taxon>
        <taxon>Pseudomonas</taxon>
    </lineage>
</organism>
<protein>
    <submittedName>
        <fullName evidence="2">Uncharacterized protein</fullName>
    </submittedName>
</protein>
<gene>
    <name evidence="2" type="ORF">PS723_04021</name>
</gene>
<dbReference type="AlphaFoldDB" id="A0A5E7DM55"/>
<evidence type="ECO:0000256" key="1">
    <source>
        <dbReference type="SAM" id="MobiDB-lite"/>
    </source>
</evidence>